<sequence length="98" mass="11506">MLQDWTWQAEDFGMGDLWLGNVEEKTTDDEIRAFLCNYGFPSFDSIQRVPGTGEHPAAVVSFDSVEPHVLRRFQPRIHNMFWKNHRLVVQVMPERNET</sequence>
<organism evidence="1 2">
    <name type="scientific">Caballeronia calidae</name>
    <dbReference type="NCBI Taxonomy" id="1777139"/>
    <lineage>
        <taxon>Bacteria</taxon>
        <taxon>Pseudomonadati</taxon>
        <taxon>Pseudomonadota</taxon>
        <taxon>Betaproteobacteria</taxon>
        <taxon>Burkholderiales</taxon>
        <taxon>Burkholderiaceae</taxon>
        <taxon>Caballeronia</taxon>
    </lineage>
</organism>
<comment type="caution">
    <text evidence="1">The sequence shown here is derived from an EMBL/GenBank/DDBJ whole genome shotgun (WGS) entry which is preliminary data.</text>
</comment>
<proteinExistence type="predicted"/>
<dbReference type="Proteomes" id="UP000071859">
    <property type="component" value="Unassembled WGS sequence"/>
</dbReference>
<evidence type="ECO:0008006" key="3">
    <source>
        <dbReference type="Google" id="ProtNLM"/>
    </source>
</evidence>
<name>A0A158EB92_9BURK</name>
<evidence type="ECO:0000313" key="2">
    <source>
        <dbReference type="Proteomes" id="UP000071859"/>
    </source>
</evidence>
<dbReference type="InterPro" id="IPR035979">
    <property type="entry name" value="RBD_domain_sf"/>
</dbReference>
<keyword evidence="2" id="KW-1185">Reference proteome</keyword>
<dbReference type="GO" id="GO:0003676">
    <property type="term" value="F:nucleic acid binding"/>
    <property type="evidence" value="ECO:0007669"/>
    <property type="project" value="InterPro"/>
</dbReference>
<protein>
    <recommendedName>
        <fullName evidence="3">RNA-binding protein</fullName>
    </recommendedName>
</protein>
<dbReference type="EMBL" id="FCOX02000052">
    <property type="protein sequence ID" value="SAL03177.1"/>
    <property type="molecule type" value="Genomic_DNA"/>
</dbReference>
<dbReference type="CDD" id="cd00590">
    <property type="entry name" value="RRM_SF"/>
    <property type="match status" value="1"/>
</dbReference>
<dbReference type="SUPFAM" id="SSF54928">
    <property type="entry name" value="RNA-binding domain, RBD"/>
    <property type="match status" value="1"/>
</dbReference>
<evidence type="ECO:0000313" key="1">
    <source>
        <dbReference type="EMBL" id="SAL03177.1"/>
    </source>
</evidence>
<accession>A0A158EB92</accession>
<dbReference type="AlphaFoldDB" id="A0A158EB92"/>
<reference evidence="1" key="1">
    <citation type="submission" date="2016-01" db="EMBL/GenBank/DDBJ databases">
        <authorList>
            <person name="Peeters C."/>
        </authorList>
    </citation>
    <scope>NUCLEOTIDE SEQUENCE</scope>
    <source>
        <strain evidence="1">LMG 29321</strain>
    </source>
</reference>
<gene>
    <name evidence="1" type="ORF">AWB78_06530</name>
</gene>